<dbReference type="Proteomes" id="UP000241462">
    <property type="component" value="Unassembled WGS sequence"/>
</dbReference>
<keyword evidence="2" id="KW-1185">Reference proteome</keyword>
<organism evidence="1 2">
    <name type="scientific">Coniella lustricola</name>
    <dbReference type="NCBI Taxonomy" id="2025994"/>
    <lineage>
        <taxon>Eukaryota</taxon>
        <taxon>Fungi</taxon>
        <taxon>Dikarya</taxon>
        <taxon>Ascomycota</taxon>
        <taxon>Pezizomycotina</taxon>
        <taxon>Sordariomycetes</taxon>
        <taxon>Sordariomycetidae</taxon>
        <taxon>Diaporthales</taxon>
        <taxon>Schizoparmaceae</taxon>
        <taxon>Coniella</taxon>
    </lineage>
</organism>
<proteinExistence type="predicted"/>
<dbReference type="AlphaFoldDB" id="A0A2T3A7Z8"/>
<dbReference type="InterPro" id="IPR027443">
    <property type="entry name" value="IPNS-like_sf"/>
</dbReference>
<gene>
    <name evidence="1" type="ORF">BD289DRAFT_389917</name>
</gene>
<protein>
    <recommendedName>
        <fullName evidence="3">Isopenicillin N synthase-like Fe(2+) 2OG dioxygenase domain-containing protein</fullName>
    </recommendedName>
</protein>
<evidence type="ECO:0000313" key="2">
    <source>
        <dbReference type="Proteomes" id="UP000241462"/>
    </source>
</evidence>
<dbReference type="EMBL" id="KZ678443">
    <property type="protein sequence ID" value="PSR84453.1"/>
    <property type="molecule type" value="Genomic_DNA"/>
</dbReference>
<evidence type="ECO:0000313" key="1">
    <source>
        <dbReference type="EMBL" id="PSR84453.1"/>
    </source>
</evidence>
<dbReference type="SUPFAM" id="SSF51197">
    <property type="entry name" value="Clavaminate synthase-like"/>
    <property type="match status" value="1"/>
</dbReference>
<name>A0A2T3A7Z8_9PEZI</name>
<dbReference type="Gene3D" id="2.60.120.330">
    <property type="entry name" value="B-lactam Antibiotic, Isopenicillin N Synthase, Chain"/>
    <property type="match status" value="1"/>
</dbReference>
<accession>A0A2T3A7Z8</accession>
<evidence type="ECO:0008006" key="3">
    <source>
        <dbReference type="Google" id="ProtNLM"/>
    </source>
</evidence>
<dbReference type="InParanoid" id="A0A2T3A7Z8"/>
<reference evidence="1 2" key="1">
    <citation type="journal article" date="2018" name="Mycol. Prog.">
        <title>Coniella lustricola, a new species from submerged detritus.</title>
        <authorList>
            <person name="Raudabaugh D.B."/>
            <person name="Iturriaga T."/>
            <person name="Carver A."/>
            <person name="Mondo S."/>
            <person name="Pangilinan J."/>
            <person name="Lipzen A."/>
            <person name="He G."/>
            <person name="Amirebrahimi M."/>
            <person name="Grigoriev I.V."/>
            <person name="Miller A.N."/>
        </authorList>
    </citation>
    <scope>NUCLEOTIDE SEQUENCE [LARGE SCALE GENOMIC DNA]</scope>
    <source>
        <strain evidence="1 2">B22-T-1</strain>
    </source>
</reference>
<sequence>MASEVTGDIDLEVLSYERLKARDPEEVQKMIRVFSHEGLAYLDLKGSSAKQFLDDLKLVIQHQRKFFEENLETKMKYYAASNWKGFVTSDIGVEKIMFDREQYYQKTQEIPKAFAPVSEKVTATSNFIDSALRDIAKTLCTSLDPPVPANLDEPENAGISTLHLGISKAKQGECLLGSHQDEDILTLTFYEEPFLQVQDRKTNEWKALKVKDNMPIINPGLQLQQNSKDRLFAPWHRVYMGENEIDLVMYDLYEGRQIAA</sequence>
<dbReference type="OrthoDB" id="288590at2759"/>
<dbReference type="STRING" id="2025994.A0A2T3A7Z8"/>